<dbReference type="Gene3D" id="3.10.20.30">
    <property type="match status" value="1"/>
</dbReference>
<evidence type="ECO:0000313" key="1">
    <source>
        <dbReference type="EMBL" id="SBV32934.1"/>
    </source>
</evidence>
<dbReference type="NCBIfam" id="TIGR01682">
    <property type="entry name" value="moaD"/>
    <property type="match status" value="1"/>
</dbReference>
<dbReference type="InterPro" id="IPR012675">
    <property type="entry name" value="Beta-grasp_dom_sf"/>
</dbReference>
<dbReference type="CDD" id="cd00754">
    <property type="entry name" value="Ubl_MoaD"/>
    <property type="match status" value="1"/>
</dbReference>
<reference evidence="1" key="1">
    <citation type="submission" date="2016-03" db="EMBL/GenBank/DDBJ databases">
        <authorList>
            <person name="Ploux O."/>
        </authorList>
    </citation>
    <scope>NUCLEOTIDE SEQUENCE</scope>
    <source>
        <strain evidence="1">UC10</strain>
    </source>
</reference>
<accession>A0A1Y5Q0C5</accession>
<organism evidence="1">
    <name type="scientific">uncultured Sphingopyxis sp</name>
    <dbReference type="NCBI Taxonomy" id="310581"/>
    <lineage>
        <taxon>Bacteria</taxon>
        <taxon>Pseudomonadati</taxon>
        <taxon>Pseudomonadota</taxon>
        <taxon>Alphaproteobacteria</taxon>
        <taxon>Sphingomonadales</taxon>
        <taxon>Sphingomonadaceae</taxon>
        <taxon>Sphingopyxis</taxon>
        <taxon>environmental samples</taxon>
    </lineage>
</organism>
<protein>
    <submittedName>
        <fullName evidence="1">Molybdopterin synthase subunit MoaD</fullName>
    </submittedName>
</protein>
<dbReference type="SUPFAM" id="SSF54285">
    <property type="entry name" value="MoaD/ThiS"/>
    <property type="match status" value="1"/>
</dbReference>
<dbReference type="AlphaFoldDB" id="A0A1Y5Q0C5"/>
<dbReference type="InterPro" id="IPR016155">
    <property type="entry name" value="Mopterin_synth/thiamin_S_b"/>
</dbReference>
<sequence length="86" mass="9094">MMVLEIAYFAWVRERMGVAAESVELPGEVADVAALLAWLGARDERGALAFAEPHRIRAAIDGTMMGPDAPLSGAREVALFPPVTGG</sequence>
<gene>
    <name evidence="1" type="ORF">SPPYR_1814</name>
</gene>
<name>A0A1Y5Q0C5_9SPHN</name>
<dbReference type="EMBL" id="LT598653">
    <property type="protein sequence ID" value="SBV32934.1"/>
    <property type="molecule type" value="Genomic_DNA"/>
</dbReference>
<proteinExistence type="predicted"/>
<dbReference type="KEGG" id="sphu:SPPYR_1814"/>
<dbReference type="InterPro" id="IPR003749">
    <property type="entry name" value="ThiS/MoaD-like"/>
</dbReference>
<dbReference type="Pfam" id="PF02597">
    <property type="entry name" value="ThiS"/>
    <property type="match status" value="1"/>
</dbReference>